<accession>A0A2S5KQV1</accession>
<proteinExistence type="predicted"/>
<name>A0A2S5KQV1_9PROT</name>
<dbReference type="EMBL" id="PRLP01000035">
    <property type="protein sequence ID" value="PPC77110.1"/>
    <property type="molecule type" value="Genomic_DNA"/>
</dbReference>
<organism evidence="2 3">
    <name type="scientific">Proteobacteria bacterium 228</name>
    <dbReference type="NCBI Taxonomy" id="2083153"/>
    <lineage>
        <taxon>Bacteria</taxon>
        <taxon>Pseudomonadati</taxon>
        <taxon>Pseudomonadota</taxon>
    </lineage>
</organism>
<comment type="caution">
    <text evidence="2">The sequence shown here is derived from an EMBL/GenBank/DDBJ whole genome shotgun (WGS) entry which is preliminary data.</text>
</comment>
<dbReference type="NCBIfam" id="TIGR04025">
    <property type="entry name" value="PPOX_FMN_DR2398"/>
    <property type="match status" value="1"/>
</dbReference>
<dbReference type="OrthoDB" id="9796486at2"/>
<evidence type="ECO:0000313" key="2">
    <source>
        <dbReference type="EMBL" id="PPC77110.1"/>
    </source>
</evidence>
<evidence type="ECO:0000259" key="1">
    <source>
        <dbReference type="Pfam" id="PF01243"/>
    </source>
</evidence>
<evidence type="ECO:0000313" key="3">
    <source>
        <dbReference type="Proteomes" id="UP000238196"/>
    </source>
</evidence>
<sequence length="209" mass="23037">MEEGWIDSIEALRSHYAMPSEMVKKKQLDKLDTYASQFIALCPFALLATTDSSGGVDCSPRGDSPGFMQILNERQLLLPDRPGNNRLDSLENVIRCSAVGLLLLIPGFAECLRINGHARISVAPALLEKCAHEGKPPRSVIVIDVAEVYFHCSKAITRSGLWSAESQVRREVMPSLGRILMAQTAPGTAESEIQQIESQIAERVRTQLY</sequence>
<dbReference type="SUPFAM" id="SSF50475">
    <property type="entry name" value="FMN-binding split barrel"/>
    <property type="match status" value="1"/>
</dbReference>
<dbReference type="InterPro" id="IPR011576">
    <property type="entry name" value="Pyridox_Oxase_N"/>
</dbReference>
<dbReference type="PANTHER" id="PTHR42815:SF2">
    <property type="entry name" value="FAD-BINDING, PUTATIVE (AFU_ORTHOLOGUE AFUA_6G07600)-RELATED"/>
    <property type="match status" value="1"/>
</dbReference>
<dbReference type="PANTHER" id="PTHR42815">
    <property type="entry name" value="FAD-BINDING, PUTATIVE (AFU_ORTHOLOGUE AFUA_6G07600)-RELATED"/>
    <property type="match status" value="1"/>
</dbReference>
<dbReference type="AlphaFoldDB" id="A0A2S5KQV1"/>
<feature type="domain" description="Pyridoxamine 5'-phosphate oxidase N-terminal" evidence="1">
    <location>
        <begin position="36"/>
        <end position="152"/>
    </location>
</feature>
<dbReference type="InterPro" id="IPR024029">
    <property type="entry name" value="Pyridox_Oxase_FMN-dep"/>
</dbReference>
<reference evidence="2 3" key="1">
    <citation type="submission" date="2018-02" db="EMBL/GenBank/DDBJ databases">
        <title>novel marine gammaproteobacteria from coastal saline agro ecosystem.</title>
        <authorList>
            <person name="Krishnan R."/>
            <person name="Ramesh Kumar N."/>
        </authorList>
    </citation>
    <scope>NUCLEOTIDE SEQUENCE [LARGE SCALE GENOMIC DNA]</scope>
    <source>
        <strain evidence="2 3">228</strain>
    </source>
</reference>
<dbReference type="Gene3D" id="2.30.110.10">
    <property type="entry name" value="Electron Transport, Fmn-binding Protein, Chain A"/>
    <property type="match status" value="1"/>
</dbReference>
<dbReference type="InterPro" id="IPR012349">
    <property type="entry name" value="Split_barrel_FMN-bd"/>
</dbReference>
<dbReference type="Pfam" id="PF01243">
    <property type="entry name" value="PNPOx_N"/>
    <property type="match status" value="1"/>
</dbReference>
<gene>
    <name evidence="2" type="ORF">C4K68_11880</name>
</gene>
<protein>
    <submittedName>
        <fullName evidence="2">Phosphohydrolase</fullName>
    </submittedName>
</protein>
<dbReference type="Proteomes" id="UP000238196">
    <property type="component" value="Unassembled WGS sequence"/>
</dbReference>